<comment type="caution">
    <text evidence="2">The sequence shown here is derived from an EMBL/GenBank/DDBJ whole genome shotgun (WGS) entry which is preliminary data.</text>
</comment>
<keyword evidence="3" id="KW-1185">Reference proteome</keyword>
<evidence type="ECO:0000256" key="1">
    <source>
        <dbReference type="SAM" id="MobiDB-lite"/>
    </source>
</evidence>
<dbReference type="EMBL" id="JBBNAF010000002">
    <property type="protein sequence ID" value="KAK9163069.1"/>
    <property type="molecule type" value="Genomic_DNA"/>
</dbReference>
<feature type="compositionally biased region" description="Low complexity" evidence="1">
    <location>
        <begin position="23"/>
        <end position="39"/>
    </location>
</feature>
<organism evidence="2 3">
    <name type="scientific">Stephania yunnanensis</name>
    <dbReference type="NCBI Taxonomy" id="152371"/>
    <lineage>
        <taxon>Eukaryota</taxon>
        <taxon>Viridiplantae</taxon>
        <taxon>Streptophyta</taxon>
        <taxon>Embryophyta</taxon>
        <taxon>Tracheophyta</taxon>
        <taxon>Spermatophyta</taxon>
        <taxon>Magnoliopsida</taxon>
        <taxon>Ranunculales</taxon>
        <taxon>Menispermaceae</taxon>
        <taxon>Menispermoideae</taxon>
        <taxon>Cissampelideae</taxon>
        <taxon>Stephania</taxon>
    </lineage>
</organism>
<protein>
    <submittedName>
        <fullName evidence="2">Uncharacterized protein</fullName>
    </submittedName>
</protein>
<feature type="compositionally biased region" description="Basic residues" evidence="1">
    <location>
        <begin position="1"/>
        <end position="10"/>
    </location>
</feature>
<feature type="region of interest" description="Disordered" evidence="1">
    <location>
        <begin position="68"/>
        <end position="99"/>
    </location>
</feature>
<evidence type="ECO:0000313" key="2">
    <source>
        <dbReference type="EMBL" id="KAK9163069.1"/>
    </source>
</evidence>
<proteinExistence type="predicted"/>
<sequence>MAIRGRRGGRGRWLQRDGSPAKRAVAATADDATTRTVSSGSGGGAIVAAVPAQWRVSVARRATAIADQRDAKKLPSGDDSDGDCSDSGGGGSGARNGVEQRCGGALLDRSIPDETQQQWKMSVTLTKLDDAMGCLRRRREALAMVRVRCVLFGAPLISLIRNVLGTAGDVASYDPSLLGVATTL</sequence>
<evidence type="ECO:0000313" key="3">
    <source>
        <dbReference type="Proteomes" id="UP001420932"/>
    </source>
</evidence>
<reference evidence="2 3" key="1">
    <citation type="submission" date="2024-01" db="EMBL/GenBank/DDBJ databases">
        <title>Genome assemblies of Stephania.</title>
        <authorList>
            <person name="Yang L."/>
        </authorList>
    </citation>
    <scope>NUCLEOTIDE SEQUENCE [LARGE SCALE GENOMIC DNA]</scope>
    <source>
        <strain evidence="2">YNDBR</strain>
        <tissue evidence="2">Leaf</tissue>
    </source>
</reference>
<dbReference type="AlphaFoldDB" id="A0AAP0L5B6"/>
<name>A0AAP0L5B6_9MAGN</name>
<feature type="region of interest" description="Disordered" evidence="1">
    <location>
        <begin position="1"/>
        <end position="44"/>
    </location>
</feature>
<gene>
    <name evidence="2" type="ORF">Syun_003971</name>
</gene>
<accession>A0AAP0L5B6</accession>
<dbReference type="Proteomes" id="UP001420932">
    <property type="component" value="Unassembled WGS sequence"/>
</dbReference>